<name>A0A1J3JP10_NOCCA</name>
<protein>
    <submittedName>
        <fullName evidence="1">Uncharacterized protein</fullName>
    </submittedName>
</protein>
<reference evidence="1" key="1">
    <citation type="submission" date="2016-07" db="EMBL/GenBank/DDBJ databases">
        <title>De novo transcriptome assembly of four accessions of the metal hyperaccumulator plant Noccaea caerulescens.</title>
        <authorList>
            <person name="Blande D."/>
            <person name="Halimaa P."/>
            <person name="Tervahauta A.I."/>
            <person name="Aarts M.G."/>
            <person name="Karenlampi S.O."/>
        </authorList>
    </citation>
    <scope>NUCLEOTIDE SEQUENCE</scope>
</reference>
<dbReference type="EMBL" id="GEVM01011720">
    <property type="protein sequence ID" value="JAU94218.1"/>
    <property type="molecule type" value="Transcribed_RNA"/>
</dbReference>
<proteinExistence type="predicted"/>
<evidence type="ECO:0000313" key="1">
    <source>
        <dbReference type="EMBL" id="JAU94218.1"/>
    </source>
</evidence>
<accession>A0A1J3JP10</accession>
<dbReference type="AlphaFoldDB" id="A0A1J3JP10"/>
<gene>
    <name evidence="1" type="ORF">MP_TR26822_c0_g1_i1_g.79862</name>
</gene>
<organism evidence="1">
    <name type="scientific">Noccaea caerulescens</name>
    <name type="common">Alpine penny-cress</name>
    <name type="synonym">Thlaspi caerulescens</name>
    <dbReference type="NCBI Taxonomy" id="107243"/>
    <lineage>
        <taxon>Eukaryota</taxon>
        <taxon>Viridiplantae</taxon>
        <taxon>Streptophyta</taxon>
        <taxon>Embryophyta</taxon>
        <taxon>Tracheophyta</taxon>
        <taxon>Spermatophyta</taxon>
        <taxon>Magnoliopsida</taxon>
        <taxon>eudicotyledons</taxon>
        <taxon>Gunneridae</taxon>
        <taxon>Pentapetalae</taxon>
        <taxon>rosids</taxon>
        <taxon>malvids</taxon>
        <taxon>Brassicales</taxon>
        <taxon>Brassicaceae</taxon>
        <taxon>Coluteocarpeae</taxon>
        <taxon>Noccaea</taxon>
    </lineage>
</organism>
<sequence>MRSNIALQNRKWIFNPNIETQEEFERRRKLNLTAPWEDEKIRHEIYEQNKEKGQKIVYGPKELGKLIDETGEKLGIVKSFHFGWRPHD</sequence>